<proteinExistence type="predicted"/>
<dbReference type="EMBL" id="KQ434846">
    <property type="protein sequence ID" value="KZC08419.1"/>
    <property type="molecule type" value="Genomic_DNA"/>
</dbReference>
<evidence type="ECO:0000313" key="1">
    <source>
        <dbReference type="EMBL" id="KZC08419.1"/>
    </source>
</evidence>
<gene>
    <name evidence="1" type="ORF">WN55_09323</name>
</gene>
<name>A0A154P939_DUFNO</name>
<keyword evidence="2" id="KW-1185">Reference proteome</keyword>
<dbReference type="Proteomes" id="UP000076502">
    <property type="component" value="Unassembled WGS sequence"/>
</dbReference>
<protein>
    <submittedName>
        <fullName evidence="1">Uncharacterized protein</fullName>
    </submittedName>
</protein>
<dbReference type="AlphaFoldDB" id="A0A154P939"/>
<accession>A0A154P939</accession>
<reference evidence="1 2" key="1">
    <citation type="submission" date="2015-07" db="EMBL/GenBank/DDBJ databases">
        <title>The genome of Dufourea novaeangliae.</title>
        <authorList>
            <person name="Pan H."/>
            <person name="Kapheim K."/>
        </authorList>
    </citation>
    <scope>NUCLEOTIDE SEQUENCE [LARGE SCALE GENOMIC DNA]</scope>
    <source>
        <strain evidence="1">0120121106</strain>
        <tissue evidence="1">Whole body</tissue>
    </source>
</reference>
<sequence>MWPGATWKPALMPRIVRTTRASSLEITLSRNLVDISDVKRKSRKVSKVQQKFMRN</sequence>
<evidence type="ECO:0000313" key="2">
    <source>
        <dbReference type="Proteomes" id="UP000076502"/>
    </source>
</evidence>
<organism evidence="1 2">
    <name type="scientific">Dufourea novaeangliae</name>
    <name type="common">Sweat bee</name>
    <dbReference type="NCBI Taxonomy" id="178035"/>
    <lineage>
        <taxon>Eukaryota</taxon>
        <taxon>Metazoa</taxon>
        <taxon>Ecdysozoa</taxon>
        <taxon>Arthropoda</taxon>
        <taxon>Hexapoda</taxon>
        <taxon>Insecta</taxon>
        <taxon>Pterygota</taxon>
        <taxon>Neoptera</taxon>
        <taxon>Endopterygota</taxon>
        <taxon>Hymenoptera</taxon>
        <taxon>Apocrita</taxon>
        <taxon>Aculeata</taxon>
        <taxon>Apoidea</taxon>
        <taxon>Anthophila</taxon>
        <taxon>Halictidae</taxon>
        <taxon>Rophitinae</taxon>
        <taxon>Dufourea</taxon>
    </lineage>
</organism>